<feature type="binding site" evidence="3">
    <location>
        <position position="236"/>
    </location>
    <ligand>
        <name>ATP</name>
        <dbReference type="ChEBI" id="CHEBI:30616"/>
    </ligand>
</feature>
<dbReference type="EMBL" id="JAGSSV010000004">
    <property type="protein sequence ID" value="MBR7888272.1"/>
    <property type="molecule type" value="Genomic_DNA"/>
</dbReference>
<dbReference type="SUPFAM" id="SSF52058">
    <property type="entry name" value="L domain-like"/>
    <property type="match status" value="1"/>
</dbReference>
<dbReference type="PANTHER" id="PTHR48051">
    <property type="match status" value="1"/>
</dbReference>
<dbReference type="SMART" id="SM00369">
    <property type="entry name" value="LRR_TYP"/>
    <property type="match status" value="3"/>
</dbReference>
<dbReference type="RefSeq" id="WP_211535621.1">
    <property type="nucleotide sequence ID" value="NZ_JAGSSV010000004.1"/>
</dbReference>
<evidence type="ECO:0000256" key="1">
    <source>
        <dbReference type="ARBA" id="ARBA00022614"/>
    </source>
</evidence>
<dbReference type="Gene3D" id="1.10.510.10">
    <property type="entry name" value="Transferase(Phosphotransferase) domain 1"/>
    <property type="match status" value="1"/>
</dbReference>
<keyword evidence="5" id="KW-0808">Transferase</keyword>
<dbReference type="PANTHER" id="PTHR48051:SF1">
    <property type="entry name" value="RAS SUPPRESSOR PROTEIN 1"/>
    <property type="match status" value="1"/>
</dbReference>
<dbReference type="InterPro" id="IPR011009">
    <property type="entry name" value="Kinase-like_dom_sf"/>
</dbReference>
<evidence type="ECO:0000259" key="4">
    <source>
        <dbReference type="PROSITE" id="PS50011"/>
    </source>
</evidence>
<dbReference type="InterPro" id="IPR001611">
    <property type="entry name" value="Leu-rich_rpt"/>
</dbReference>
<dbReference type="PROSITE" id="PS51450">
    <property type="entry name" value="LRR"/>
    <property type="match status" value="1"/>
</dbReference>
<dbReference type="InterPro" id="IPR017441">
    <property type="entry name" value="Protein_kinase_ATP_BS"/>
</dbReference>
<dbReference type="InterPro" id="IPR032675">
    <property type="entry name" value="LRR_dom_sf"/>
</dbReference>
<dbReference type="GO" id="GO:0016301">
    <property type="term" value="F:kinase activity"/>
    <property type="evidence" value="ECO:0007669"/>
    <property type="project" value="UniProtKB-KW"/>
</dbReference>
<sequence length="415" mass="46030">MHTLDQLHRGELKGIVRLQLSDNLTDFPEAIYDLADSLEVLDLSNNALSRLPDDLCRLKKLRIVFCSNNLFTELPSCLGRCPQLEMIGFKSNQITQVSSSSLPTHTRWLILTDNQITDLPDDMGRLTRLQKLALAGNQLQALPDSMVDCKRLELIRLSANQFATFPDVLLTLPRLAWLAFSGNPFCAPRDSHDEFKTVAFGDLALHQVLGQGASGVISLATWQRNLFGFDDKVAVKVFKGQVTSDGFPEDELDACLAVGYHENLVTPLAKVHKPDCSALVMGLIPPHYTNLGLPPSLASCTRDTFAEGQILSIATIARIVEQVEHLVAHFCQQKVSHGDLYAHNTLINEEGHVLFGDFGAASKYGNLSTERQLGIERVERRALAFFIDDMLSICAEKDKQSEAYRTLSEKADLQI</sequence>
<dbReference type="InterPro" id="IPR050216">
    <property type="entry name" value="LRR_domain-containing"/>
</dbReference>
<dbReference type="PROSITE" id="PS00107">
    <property type="entry name" value="PROTEIN_KINASE_ATP"/>
    <property type="match status" value="1"/>
</dbReference>
<keyword evidence="1" id="KW-0433">Leucine-rich repeat</keyword>
<keyword evidence="2" id="KW-0677">Repeat</keyword>
<comment type="caution">
    <text evidence="5">The sequence shown here is derived from an EMBL/GenBank/DDBJ whole genome shotgun (WGS) entry which is preliminary data.</text>
</comment>
<dbReference type="InterPro" id="IPR000719">
    <property type="entry name" value="Prot_kinase_dom"/>
</dbReference>
<dbReference type="InterPro" id="IPR003591">
    <property type="entry name" value="Leu-rich_rpt_typical-subtyp"/>
</dbReference>
<dbReference type="Pfam" id="PF00560">
    <property type="entry name" value="LRR_1"/>
    <property type="match status" value="1"/>
</dbReference>
<keyword evidence="3" id="KW-0547">Nucleotide-binding</keyword>
<dbReference type="PROSITE" id="PS50011">
    <property type="entry name" value="PROTEIN_KINASE_DOM"/>
    <property type="match status" value="1"/>
</dbReference>
<evidence type="ECO:0000256" key="2">
    <source>
        <dbReference type="ARBA" id="ARBA00022737"/>
    </source>
</evidence>
<name>A0ABS5H9Z8_9GAMM</name>
<feature type="domain" description="Protein kinase" evidence="4">
    <location>
        <begin position="203"/>
        <end position="415"/>
    </location>
</feature>
<dbReference type="InterPro" id="IPR001245">
    <property type="entry name" value="Ser-Thr/Tyr_kinase_cat_dom"/>
</dbReference>
<reference evidence="5 6" key="1">
    <citation type="submission" date="2021-04" db="EMBL/GenBank/DDBJ databases">
        <authorList>
            <person name="Sun C."/>
        </authorList>
    </citation>
    <scope>NUCLEOTIDE SEQUENCE [LARGE SCALE GENOMIC DNA]</scope>
    <source>
        <strain evidence="5 6">A79</strain>
    </source>
</reference>
<dbReference type="Proteomes" id="UP000679722">
    <property type="component" value="Unassembled WGS sequence"/>
</dbReference>
<keyword evidence="3" id="KW-0067">ATP-binding</keyword>
<protein>
    <submittedName>
        <fullName evidence="5">Protein kinase</fullName>
    </submittedName>
</protein>
<evidence type="ECO:0000313" key="5">
    <source>
        <dbReference type="EMBL" id="MBR7888272.1"/>
    </source>
</evidence>
<accession>A0ABS5H9Z8</accession>
<dbReference type="Pfam" id="PF13855">
    <property type="entry name" value="LRR_8"/>
    <property type="match status" value="1"/>
</dbReference>
<evidence type="ECO:0000313" key="6">
    <source>
        <dbReference type="Proteomes" id="UP000679722"/>
    </source>
</evidence>
<keyword evidence="6" id="KW-1185">Reference proteome</keyword>
<dbReference type="SUPFAM" id="SSF56112">
    <property type="entry name" value="Protein kinase-like (PK-like)"/>
    <property type="match status" value="1"/>
</dbReference>
<evidence type="ECO:0000256" key="3">
    <source>
        <dbReference type="PROSITE-ProRule" id="PRU10141"/>
    </source>
</evidence>
<dbReference type="Pfam" id="PF07714">
    <property type="entry name" value="PK_Tyr_Ser-Thr"/>
    <property type="match status" value="1"/>
</dbReference>
<proteinExistence type="predicted"/>
<dbReference type="Gene3D" id="3.30.200.20">
    <property type="entry name" value="Phosphorylase Kinase, domain 1"/>
    <property type="match status" value="1"/>
</dbReference>
<gene>
    <name evidence="5" type="ORF">J9B83_04885</name>
</gene>
<organism evidence="5 6">
    <name type="scientific">Marinomonas vulgaris</name>
    <dbReference type="NCBI Taxonomy" id="2823372"/>
    <lineage>
        <taxon>Bacteria</taxon>
        <taxon>Pseudomonadati</taxon>
        <taxon>Pseudomonadota</taxon>
        <taxon>Gammaproteobacteria</taxon>
        <taxon>Oceanospirillales</taxon>
        <taxon>Oceanospirillaceae</taxon>
        <taxon>Marinomonas</taxon>
    </lineage>
</organism>
<dbReference type="Gene3D" id="3.80.10.10">
    <property type="entry name" value="Ribonuclease Inhibitor"/>
    <property type="match status" value="2"/>
</dbReference>
<reference evidence="6" key="2">
    <citation type="submission" date="2023-07" db="EMBL/GenBank/DDBJ databases">
        <title>Marinomonas vulgaris A79, complete genome.</title>
        <authorList>
            <person name="Ying J.-J."/>
        </authorList>
    </citation>
    <scope>NUCLEOTIDE SEQUENCE [LARGE SCALE GENOMIC DNA]</scope>
    <source>
        <strain evidence="6">A79</strain>
    </source>
</reference>
<keyword evidence="5" id="KW-0418">Kinase</keyword>